<organism evidence="1 2">
    <name type="scientific">Caerostris extrusa</name>
    <name type="common">Bark spider</name>
    <name type="synonym">Caerostris bankana</name>
    <dbReference type="NCBI Taxonomy" id="172846"/>
    <lineage>
        <taxon>Eukaryota</taxon>
        <taxon>Metazoa</taxon>
        <taxon>Ecdysozoa</taxon>
        <taxon>Arthropoda</taxon>
        <taxon>Chelicerata</taxon>
        <taxon>Arachnida</taxon>
        <taxon>Araneae</taxon>
        <taxon>Araneomorphae</taxon>
        <taxon>Entelegynae</taxon>
        <taxon>Araneoidea</taxon>
        <taxon>Araneidae</taxon>
        <taxon>Caerostris</taxon>
    </lineage>
</organism>
<evidence type="ECO:0000313" key="2">
    <source>
        <dbReference type="Proteomes" id="UP001054945"/>
    </source>
</evidence>
<dbReference type="AlphaFoldDB" id="A0AAV4SQQ1"/>
<proteinExistence type="predicted"/>
<comment type="caution">
    <text evidence="1">The sequence shown here is derived from an EMBL/GenBank/DDBJ whole genome shotgun (WGS) entry which is preliminary data.</text>
</comment>
<accession>A0AAV4SQQ1</accession>
<reference evidence="1 2" key="1">
    <citation type="submission" date="2021-06" db="EMBL/GenBank/DDBJ databases">
        <title>Caerostris extrusa draft genome.</title>
        <authorList>
            <person name="Kono N."/>
            <person name="Arakawa K."/>
        </authorList>
    </citation>
    <scope>NUCLEOTIDE SEQUENCE [LARGE SCALE GENOMIC DNA]</scope>
</reference>
<dbReference type="Proteomes" id="UP001054945">
    <property type="component" value="Unassembled WGS sequence"/>
</dbReference>
<gene>
    <name evidence="1" type="ORF">CEXT_133941</name>
</gene>
<protein>
    <submittedName>
        <fullName evidence="1">Uncharacterized protein</fullName>
    </submittedName>
</protein>
<sequence>MPITSVFVISQTPHPQPPLLSKLSLFYRQGERSDGSLLNCNKSPLPEKCQKYLSIPPSPKDSSLKSSAARLHLCSTDKVTSHLWWPYLPLPGQFANERPIIRVD</sequence>
<dbReference type="EMBL" id="BPLR01009928">
    <property type="protein sequence ID" value="GIY35541.1"/>
    <property type="molecule type" value="Genomic_DNA"/>
</dbReference>
<name>A0AAV4SQQ1_CAEEX</name>
<keyword evidence="2" id="KW-1185">Reference proteome</keyword>
<evidence type="ECO:0000313" key="1">
    <source>
        <dbReference type="EMBL" id="GIY35541.1"/>
    </source>
</evidence>